<dbReference type="AlphaFoldDB" id="A0A9D4D2Y3"/>
<dbReference type="Proteomes" id="UP000828390">
    <property type="component" value="Unassembled WGS sequence"/>
</dbReference>
<evidence type="ECO:0000313" key="3">
    <source>
        <dbReference type="EMBL" id="KAH3737837.1"/>
    </source>
</evidence>
<name>A0A9D4D2Y3_DREPO</name>
<sequence length="199" mass="22055">MDSSASTLTSTNPKGSLQLSTDKLGVYQTKEDNAGLLGPIIGGTCAILVITIAVIGIVVVIRRRKRDSPTPAPKDEDIITENPIYDTDDTRHNGTITQNDDTNDAAAHYSTISSSDETVDVHGGSHTKREHTQQDYYSKVDKSSKQCKGNTRRNTPHNIEYTDEYDSTDVKREVTPFNEYNHLSTVHKNIHRTHLVTTT</sequence>
<proteinExistence type="predicted"/>
<organism evidence="3 4">
    <name type="scientific">Dreissena polymorpha</name>
    <name type="common">Zebra mussel</name>
    <name type="synonym">Mytilus polymorpha</name>
    <dbReference type="NCBI Taxonomy" id="45954"/>
    <lineage>
        <taxon>Eukaryota</taxon>
        <taxon>Metazoa</taxon>
        <taxon>Spiralia</taxon>
        <taxon>Lophotrochozoa</taxon>
        <taxon>Mollusca</taxon>
        <taxon>Bivalvia</taxon>
        <taxon>Autobranchia</taxon>
        <taxon>Heteroconchia</taxon>
        <taxon>Euheterodonta</taxon>
        <taxon>Imparidentia</taxon>
        <taxon>Neoheterodontei</taxon>
        <taxon>Myida</taxon>
        <taxon>Dreissenoidea</taxon>
        <taxon>Dreissenidae</taxon>
        <taxon>Dreissena</taxon>
    </lineage>
</organism>
<evidence type="ECO:0000256" key="1">
    <source>
        <dbReference type="SAM" id="MobiDB-lite"/>
    </source>
</evidence>
<keyword evidence="2" id="KW-0812">Transmembrane</keyword>
<feature type="region of interest" description="Disordered" evidence="1">
    <location>
        <begin position="114"/>
        <end position="163"/>
    </location>
</feature>
<feature type="compositionally biased region" description="Basic and acidic residues" evidence="1">
    <location>
        <begin position="130"/>
        <end position="144"/>
    </location>
</feature>
<reference evidence="3" key="1">
    <citation type="journal article" date="2019" name="bioRxiv">
        <title>The Genome of the Zebra Mussel, Dreissena polymorpha: A Resource for Invasive Species Research.</title>
        <authorList>
            <person name="McCartney M.A."/>
            <person name="Auch B."/>
            <person name="Kono T."/>
            <person name="Mallez S."/>
            <person name="Zhang Y."/>
            <person name="Obille A."/>
            <person name="Becker A."/>
            <person name="Abrahante J.E."/>
            <person name="Garbe J."/>
            <person name="Badalamenti J.P."/>
            <person name="Herman A."/>
            <person name="Mangelson H."/>
            <person name="Liachko I."/>
            <person name="Sullivan S."/>
            <person name="Sone E.D."/>
            <person name="Koren S."/>
            <person name="Silverstein K.A.T."/>
            <person name="Beckman K.B."/>
            <person name="Gohl D.M."/>
        </authorList>
    </citation>
    <scope>NUCLEOTIDE SEQUENCE</scope>
    <source>
        <strain evidence="3">Duluth1</strain>
        <tissue evidence="3">Whole animal</tissue>
    </source>
</reference>
<comment type="caution">
    <text evidence="3">The sequence shown here is derived from an EMBL/GenBank/DDBJ whole genome shotgun (WGS) entry which is preliminary data.</text>
</comment>
<feature type="region of interest" description="Disordered" evidence="1">
    <location>
        <begin position="64"/>
        <end position="102"/>
    </location>
</feature>
<evidence type="ECO:0000313" key="4">
    <source>
        <dbReference type="Proteomes" id="UP000828390"/>
    </source>
</evidence>
<accession>A0A9D4D2Y3</accession>
<keyword evidence="2" id="KW-1133">Transmembrane helix</keyword>
<evidence type="ECO:0000256" key="2">
    <source>
        <dbReference type="SAM" id="Phobius"/>
    </source>
</evidence>
<protein>
    <submittedName>
        <fullName evidence="3">Uncharacterized protein</fullName>
    </submittedName>
</protein>
<gene>
    <name evidence="3" type="ORF">DPMN_044432</name>
</gene>
<feature type="transmembrane region" description="Helical" evidence="2">
    <location>
        <begin position="40"/>
        <end position="61"/>
    </location>
</feature>
<keyword evidence="2" id="KW-0472">Membrane</keyword>
<reference evidence="3" key="2">
    <citation type="submission" date="2020-11" db="EMBL/GenBank/DDBJ databases">
        <authorList>
            <person name="McCartney M.A."/>
            <person name="Auch B."/>
            <person name="Kono T."/>
            <person name="Mallez S."/>
            <person name="Becker A."/>
            <person name="Gohl D.M."/>
            <person name="Silverstein K.A.T."/>
            <person name="Koren S."/>
            <person name="Bechman K.B."/>
            <person name="Herman A."/>
            <person name="Abrahante J.E."/>
            <person name="Garbe J."/>
        </authorList>
    </citation>
    <scope>NUCLEOTIDE SEQUENCE</scope>
    <source>
        <strain evidence="3">Duluth1</strain>
        <tissue evidence="3">Whole animal</tissue>
    </source>
</reference>
<dbReference type="EMBL" id="JAIWYP010000011">
    <property type="protein sequence ID" value="KAH3737837.1"/>
    <property type="molecule type" value="Genomic_DNA"/>
</dbReference>
<keyword evidence="4" id="KW-1185">Reference proteome</keyword>